<protein>
    <submittedName>
        <fullName evidence="1">Uncharacterized protein</fullName>
    </submittedName>
</protein>
<name>A0A2P2D7T4_9LEPT</name>
<sequence length="329" mass="34876">MATPLEIELARKNQEEFKRKQLAEQMSPTGIMAAALTQPDILKTPGETFGTQAAPVKVAVPVDPRKPATVREKIASKLAPQKVVVTTGNPEKAAIVEEEGPFSKFISGLRSVGENEDTGRTLGNTAGQALESIGAAIRGGDVGGVGEKYRNIREAVASRNPNSRLSKAVQFGAQAATGLPMKGLSAYDIHNMPIGDLVKMRLLGAKGGGVPGMDKKTAESEGKIKSIRDKIDKYKELIAANPYGGSLGSKEVGQMGSIRSSLLLDLKDLAKTGALDAGSIDVLKDMIPDWGGASSLYRSPERAMGALDETLQGIQNEFYRSEQSKGRAK</sequence>
<reference evidence="1 2" key="1">
    <citation type="submission" date="2018-02" db="EMBL/GenBank/DDBJ databases">
        <title>Novel Leptospira species isolated from soil and water in Japan.</title>
        <authorList>
            <person name="Nakao R."/>
            <person name="Masuzawa T."/>
        </authorList>
    </citation>
    <scope>NUCLEOTIDE SEQUENCE [LARGE SCALE GENOMIC DNA]</scope>
    <source>
        <strain evidence="1 2">E8</strain>
    </source>
</reference>
<comment type="caution">
    <text evidence="1">The sequence shown here is derived from an EMBL/GenBank/DDBJ whole genome shotgun (WGS) entry which is preliminary data.</text>
</comment>
<dbReference type="Proteomes" id="UP000245076">
    <property type="component" value="Unassembled WGS sequence"/>
</dbReference>
<evidence type="ECO:0000313" key="2">
    <source>
        <dbReference type="Proteomes" id="UP000245076"/>
    </source>
</evidence>
<proteinExistence type="predicted"/>
<evidence type="ECO:0000313" key="1">
    <source>
        <dbReference type="EMBL" id="GBF40684.1"/>
    </source>
</evidence>
<accession>A0A2P2D7T4</accession>
<dbReference type="AlphaFoldDB" id="A0A2P2D7T4"/>
<dbReference type="RefSeq" id="WP_108930283.1">
    <property type="nucleotide sequence ID" value="NZ_BFAY01000013.1"/>
</dbReference>
<dbReference type="EMBL" id="BFAY01000013">
    <property type="protein sequence ID" value="GBF40684.1"/>
    <property type="molecule type" value="Genomic_DNA"/>
</dbReference>
<gene>
    <name evidence="1" type="ORF">LPTSP1_37020</name>
</gene>
<organism evidence="1 2">
    <name type="scientific">Leptospira johnsonii</name>
    <dbReference type="NCBI Taxonomy" id="1917820"/>
    <lineage>
        <taxon>Bacteria</taxon>
        <taxon>Pseudomonadati</taxon>
        <taxon>Spirochaetota</taxon>
        <taxon>Spirochaetia</taxon>
        <taxon>Leptospirales</taxon>
        <taxon>Leptospiraceae</taxon>
        <taxon>Leptospira</taxon>
    </lineage>
</organism>
<keyword evidence="2" id="KW-1185">Reference proteome</keyword>